<feature type="domain" description="Ig-like" evidence="4">
    <location>
        <begin position="146"/>
        <end position="234"/>
    </location>
</feature>
<dbReference type="Gene3D" id="2.60.40.10">
    <property type="entry name" value="Immunoglobulins"/>
    <property type="match status" value="4"/>
</dbReference>
<dbReference type="InterPro" id="IPR003961">
    <property type="entry name" value="FN3_dom"/>
</dbReference>
<feature type="domain" description="Fibronectin type-III" evidence="5">
    <location>
        <begin position="342"/>
        <end position="435"/>
    </location>
</feature>
<evidence type="ECO:0000259" key="5">
    <source>
        <dbReference type="PROSITE" id="PS50853"/>
    </source>
</evidence>
<dbReference type="InterPro" id="IPR013098">
    <property type="entry name" value="Ig_I-set"/>
</dbReference>
<feature type="region of interest" description="Disordered" evidence="2">
    <location>
        <begin position="1104"/>
        <end position="1246"/>
    </location>
</feature>
<proteinExistence type="predicted"/>
<reference evidence="6" key="1">
    <citation type="submission" date="2022-01" db="EMBL/GenBank/DDBJ databases">
        <authorList>
            <person name="King R."/>
        </authorList>
    </citation>
    <scope>NUCLEOTIDE SEQUENCE</scope>
</reference>
<evidence type="ECO:0000259" key="4">
    <source>
        <dbReference type="PROSITE" id="PS50835"/>
    </source>
</evidence>
<dbReference type="FunFam" id="2.60.40.10:FF:000612">
    <property type="entry name" value="palladin isoform X1"/>
    <property type="match status" value="1"/>
</dbReference>
<dbReference type="PROSITE" id="PS50835">
    <property type="entry name" value="IG_LIKE"/>
    <property type="match status" value="2"/>
</dbReference>
<evidence type="ECO:0000256" key="1">
    <source>
        <dbReference type="ARBA" id="ARBA00022737"/>
    </source>
</evidence>
<dbReference type="InterPro" id="IPR036116">
    <property type="entry name" value="FN3_sf"/>
</dbReference>
<evidence type="ECO:0000256" key="2">
    <source>
        <dbReference type="SAM" id="MobiDB-lite"/>
    </source>
</evidence>
<feature type="compositionally biased region" description="Basic and acidic residues" evidence="2">
    <location>
        <begin position="1031"/>
        <end position="1041"/>
    </location>
</feature>
<dbReference type="PROSITE" id="PS50853">
    <property type="entry name" value="FN3"/>
    <property type="match status" value="2"/>
</dbReference>
<dbReference type="GO" id="GO:0030017">
    <property type="term" value="C:sarcomere"/>
    <property type="evidence" value="ECO:0007669"/>
    <property type="project" value="UniProtKB-ARBA"/>
</dbReference>
<feature type="domain" description="Fibronectin type-III" evidence="5">
    <location>
        <begin position="41"/>
        <end position="140"/>
    </location>
</feature>
<dbReference type="FunFam" id="2.60.40.10:FF:001806">
    <property type="entry name" value="Blast:Twitchin"/>
    <property type="match status" value="1"/>
</dbReference>
<dbReference type="SUPFAM" id="SSF49265">
    <property type="entry name" value="Fibronectin type III"/>
    <property type="match status" value="2"/>
</dbReference>
<keyword evidence="3" id="KW-0812">Transmembrane</keyword>
<dbReference type="PANTHER" id="PTHR13817:SF167">
    <property type="entry name" value="MYOMESIN AND MYOSIN BINDING PROTEIN"/>
    <property type="match status" value="1"/>
</dbReference>
<feature type="region of interest" description="Disordered" evidence="2">
    <location>
        <begin position="856"/>
        <end position="884"/>
    </location>
</feature>
<sequence length="1345" mass="151771">MGNANVKPYPRVRNKKQVHWKAAGACFGKGVASFDIDRPAPPGKPELLPETEGTPDLVTLRWSRPINDGGSPVSGYLVEHRRVGSPHWVRATPLPVLFPEITLSGLEPGWRYQFRISAENAVGYSDPSEVSEPITVTLHRSAVTAPKFTQEVADTVALENEKCEFVVHFLGQPAPRVSWFKDGFEIFSSRRIRILTEHDRSILTIHQTSLSDEGEIKCTATNRAGHVSSKAKLTVEAPPNIRLPRNYEDGLLFELGETIRLKVSVVGRPTPLVFWHHNGESIQNTDRCKIDYSDNSFALKIANAQRSDRGEYQIKAVNKLGTDTTSFLVTVTDKPSPPVPSVPGKARVVMTLGRSVTLSWTSPNDDGGCKIGNYIIEYYRLGWNVWLKAATSRQLTTRLGDLIEGSEYKFRIKAESPYGVSDPSEESEIVFIPDPKRGLNKPLKRDSDQDFFEEITSPKPIRRKRSQSTSKVPAYNANTEEIPPMRPKRTKSKSQQQTPDTSPMLPRKDVVSKLNQHIFDRASLARDLAYGSPDLKLQETSKASYKVTIQAPKEQPTPAIVEPQLSPERKNKLIREHSGSSEFMLVLYSDENNQDEKDLILNFDVDPVPPPLSLSAPELSCLEQPQFPPLKYSSSSTELLHERAMIRFYEDAEAEDKLLEEKKSIPKIQINNRESDDIVGLDRRHSLRRKFSSGGVAKWAQKRYSLKNPSDLKQDLLSNTTNLKKSPLSAKMKREIMMLNEQSTSEELTDQEFEKQKKVYSQSSFENRPVTSTEELEWNKEYEESLSESESESEDLEKFKYEVSKGKKVHLNKGFNEESTYRPAGGLSGMVITNEPFEILNKRKELPDPNFIPKPILKKTDSPQNISPLISPPQSPTRVSRALSPRPDVVLQRDRAKSLAIPMLSPLVSSGDESDEPKKPRVRSLSLTAAQNVLLPSSLLKKKNNEKLPTKIDLPKSRNSGTLPNISIMAQITGIAAASIVIPKNLLDKKKDDEEVKVVADHYDHIVRTVGQKRRASNPFLNRDELKKAAENFEDGKEQTPSKENLSQDSGYQSISGYRFNDYYETGSKNNNDGRKSLEELHQNDENTSNQQLFYYRRGSSIRVAQQTPMDNKNNPEKLLEGESSVGIQTTSSVLPLRRESDAGFQRTTPLEGKNSHITPRRDSGVGYQSLALTRDIQKNPLEPRRSTEIQRGRAASQSKGRRSVSRSKSPSKRGPSVSRRPPFDESSSRPKKSSPSPLSATRKPMLKEITTQTSGYLESFDLTDKQFQDQLLARAEVQVRSAVDWLTDLAMFAVACWLYLFENELLAIPVLLIMVYRQLKEEIRKRIPVWLLRKLQRRNPEKKM</sequence>
<dbReference type="SMART" id="SM00408">
    <property type="entry name" value="IGc2"/>
    <property type="match status" value="2"/>
</dbReference>
<dbReference type="InterPro" id="IPR007110">
    <property type="entry name" value="Ig-like_dom"/>
</dbReference>
<dbReference type="PRINTS" id="PR00014">
    <property type="entry name" value="FNTYPEIII"/>
</dbReference>
<dbReference type="SMART" id="SM00060">
    <property type="entry name" value="FN3"/>
    <property type="match status" value="2"/>
</dbReference>
<keyword evidence="7" id="KW-1185">Reference proteome</keyword>
<keyword evidence="3" id="KW-0472">Membrane</keyword>
<name>A0A9P0GK89_9CUCU</name>
<evidence type="ECO:0000313" key="6">
    <source>
        <dbReference type="EMBL" id="CAH1130125.1"/>
    </source>
</evidence>
<organism evidence="6 7">
    <name type="scientific">Ceutorhynchus assimilis</name>
    <name type="common">cabbage seed weevil</name>
    <dbReference type="NCBI Taxonomy" id="467358"/>
    <lineage>
        <taxon>Eukaryota</taxon>
        <taxon>Metazoa</taxon>
        <taxon>Ecdysozoa</taxon>
        <taxon>Arthropoda</taxon>
        <taxon>Hexapoda</taxon>
        <taxon>Insecta</taxon>
        <taxon>Pterygota</taxon>
        <taxon>Neoptera</taxon>
        <taxon>Endopterygota</taxon>
        <taxon>Coleoptera</taxon>
        <taxon>Polyphaga</taxon>
        <taxon>Cucujiformia</taxon>
        <taxon>Curculionidae</taxon>
        <taxon>Ceutorhynchinae</taxon>
        <taxon>Ceutorhynchus</taxon>
    </lineage>
</organism>
<feature type="transmembrane region" description="Helical" evidence="3">
    <location>
        <begin position="1290"/>
        <end position="1317"/>
    </location>
</feature>
<feature type="compositionally biased region" description="Basic residues" evidence="2">
    <location>
        <begin position="1200"/>
        <end position="1212"/>
    </location>
</feature>
<dbReference type="FunFam" id="2.60.40.10:FF:000056">
    <property type="entry name" value="twitchin isoform X4"/>
    <property type="match status" value="1"/>
</dbReference>
<accession>A0A9P0GK89</accession>
<dbReference type="InterPro" id="IPR036179">
    <property type="entry name" value="Ig-like_dom_sf"/>
</dbReference>
<dbReference type="SUPFAM" id="SSF48726">
    <property type="entry name" value="Immunoglobulin"/>
    <property type="match status" value="2"/>
</dbReference>
<dbReference type="Pfam" id="PF00041">
    <property type="entry name" value="fn3"/>
    <property type="match status" value="2"/>
</dbReference>
<dbReference type="EMBL" id="OU892280">
    <property type="protein sequence ID" value="CAH1130125.1"/>
    <property type="molecule type" value="Genomic_DNA"/>
</dbReference>
<feature type="compositionally biased region" description="Polar residues" evidence="2">
    <location>
        <begin position="467"/>
        <end position="479"/>
    </location>
</feature>
<keyword evidence="3" id="KW-1133">Transmembrane helix</keyword>
<dbReference type="GO" id="GO:0030154">
    <property type="term" value="P:cell differentiation"/>
    <property type="evidence" value="ECO:0007669"/>
    <property type="project" value="UniProtKB-ARBA"/>
</dbReference>
<evidence type="ECO:0000256" key="3">
    <source>
        <dbReference type="SAM" id="Phobius"/>
    </source>
</evidence>
<feature type="compositionally biased region" description="Polar residues" evidence="2">
    <location>
        <begin position="760"/>
        <end position="773"/>
    </location>
</feature>
<evidence type="ECO:0008006" key="8">
    <source>
        <dbReference type="Google" id="ProtNLM"/>
    </source>
</evidence>
<dbReference type="InterPro" id="IPR003598">
    <property type="entry name" value="Ig_sub2"/>
</dbReference>
<feature type="compositionally biased region" description="Polar residues" evidence="2">
    <location>
        <begin position="1104"/>
        <end position="1113"/>
    </location>
</feature>
<feature type="region of interest" description="Disordered" evidence="2">
    <location>
        <begin position="437"/>
        <end position="507"/>
    </location>
</feature>
<gene>
    <name evidence="6" type="ORF">CEUTPL_LOCUS8767</name>
</gene>
<feature type="region of interest" description="Disordered" evidence="2">
    <location>
        <begin position="760"/>
        <end position="795"/>
    </location>
</feature>
<dbReference type="SMART" id="SM00409">
    <property type="entry name" value="IG"/>
    <property type="match status" value="2"/>
</dbReference>
<dbReference type="CDD" id="cd00063">
    <property type="entry name" value="FN3"/>
    <property type="match status" value="2"/>
</dbReference>
<dbReference type="PANTHER" id="PTHR13817">
    <property type="entry name" value="TITIN"/>
    <property type="match status" value="1"/>
</dbReference>
<dbReference type="Proteomes" id="UP001152799">
    <property type="component" value="Chromosome 4"/>
</dbReference>
<protein>
    <recommendedName>
        <fullName evidence="8">Titin</fullName>
    </recommendedName>
</protein>
<dbReference type="FunFam" id="2.60.40.10:FF:000002">
    <property type="entry name" value="Titin a"/>
    <property type="match status" value="1"/>
</dbReference>
<dbReference type="GO" id="GO:0009653">
    <property type="term" value="P:anatomical structure morphogenesis"/>
    <property type="evidence" value="ECO:0007669"/>
    <property type="project" value="UniProtKB-ARBA"/>
</dbReference>
<dbReference type="Pfam" id="PF07679">
    <property type="entry name" value="I-set"/>
    <property type="match status" value="2"/>
</dbReference>
<feature type="region of interest" description="Disordered" evidence="2">
    <location>
        <begin position="1031"/>
        <end position="1053"/>
    </location>
</feature>
<dbReference type="InterPro" id="IPR050964">
    <property type="entry name" value="Striated_Muscle_Regulatory"/>
</dbReference>
<evidence type="ECO:0000313" key="7">
    <source>
        <dbReference type="Proteomes" id="UP001152799"/>
    </source>
</evidence>
<feature type="compositionally biased region" description="Polar residues" evidence="2">
    <location>
        <begin position="1042"/>
        <end position="1053"/>
    </location>
</feature>
<dbReference type="OrthoDB" id="6107607at2759"/>
<feature type="compositionally biased region" description="Acidic residues" evidence="2">
    <location>
        <begin position="784"/>
        <end position="795"/>
    </location>
</feature>
<feature type="compositionally biased region" description="Basic and acidic residues" evidence="2">
    <location>
        <begin position="1176"/>
        <end position="1192"/>
    </location>
</feature>
<dbReference type="InterPro" id="IPR013783">
    <property type="entry name" value="Ig-like_fold"/>
</dbReference>
<feature type="domain" description="Ig-like" evidence="4">
    <location>
        <begin position="239"/>
        <end position="332"/>
    </location>
</feature>
<dbReference type="InterPro" id="IPR003599">
    <property type="entry name" value="Ig_sub"/>
</dbReference>
<keyword evidence="1" id="KW-0677">Repeat</keyword>